<name>M8AFH4_TRIUA</name>
<organism evidence="1">
    <name type="scientific">Triticum urartu</name>
    <name type="common">Red wild einkorn</name>
    <name type="synonym">Crithodium urartu</name>
    <dbReference type="NCBI Taxonomy" id="4572"/>
    <lineage>
        <taxon>Eukaryota</taxon>
        <taxon>Viridiplantae</taxon>
        <taxon>Streptophyta</taxon>
        <taxon>Embryophyta</taxon>
        <taxon>Tracheophyta</taxon>
        <taxon>Spermatophyta</taxon>
        <taxon>Magnoliopsida</taxon>
        <taxon>Liliopsida</taxon>
        <taxon>Poales</taxon>
        <taxon>Poaceae</taxon>
        <taxon>BOP clade</taxon>
        <taxon>Pooideae</taxon>
        <taxon>Triticodae</taxon>
        <taxon>Triticeae</taxon>
        <taxon>Triticinae</taxon>
        <taxon>Triticum</taxon>
    </lineage>
</organism>
<dbReference type="EMBL" id="KD067005">
    <property type="protein sequence ID" value="EMS63590.1"/>
    <property type="molecule type" value="Genomic_DNA"/>
</dbReference>
<accession>M8AFH4</accession>
<reference evidence="1" key="1">
    <citation type="journal article" date="2013" name="Nature">
        <title>Draft genome of the wheat A-genome progenitor Triticum urartu.</title>
        <authorList>
            <person name="Ling H.Q."/>
            <person name="Zhao S."/>
            <person name="Liu D."/>
            <person name="Wang J."/>
            <person name="Sun H."/>
            <person name="Zhang C."/>
            <person name="Fan H."/>
            <person name="Li D."/>
            <person name="Dong L."/>
            <person name="Tao Y."/>
            <person name="Gao C."/>
            <person name="Wu H."/>
            <person name="Li Y."/>
            <person name="Cui Y."/>
            <person name="Guo X."/>
            <person name="Zheng S."/>
            <person name="Wang B."/>
            <person name="Yu K."/>
            <person name="Liang Q."/>
            <person name="Yang W."/>
            <person name="Lou X."/>
            <person name="Chen J."/>
            <person name="Feng M."/>
            <person name="Jian J."/>
            <person name="Zhang X."/>
            <person name="Luo G."/>
            <person name="Jiang Y."/>
            <person name="Liu J."/>
            <person name="Wang Z."/>
            <person name="Sha Y."/>
            <person name="Zhang B."/>
            <person name="Wu H."/>
            <person name="Tang D."/>
            <person name="Shen Q."/>
            <person name="Xue P."/>
            <person name="Zou S."/>
            <person name="Wang X."/>
            <person name="Liu X."/>
            <person name="Wang F."/>
            <person name="Yang Y."/>
            <person name="An X."/>
            <person name="Dong Z."/>
            <person name="Zhang K."/>
            <person name="Zhang X."/>
            <person name="Luo M.C."/>
            <person name="Dvorak J."/>
            <person name="Tong Y."/>
            <person name="Wang J."/>
            <person name="Yang H."/>
            <person name="Li Z."/>
            <person name="Wang D."/>
            <person name="Zhang A."/>
            <person name="Wang J."/>
        </authorList>
    </citation>
    <scope>NUCLEOTIDE SEQUENCE</scope>
</reference>
<gene>
    <name evidence="1" type="ORF">TRIUR3_20312</name>
</gene>
<evidence type="ECO:0000313" key="1">
    <source>
        <dbReference type="EMBL" id="EMS63590.1"/>
    </source>
</evidence>
<dbReference type="OMA" id="RQNADGK"/>
<protein>
    <submittedName>
        <fullName evidence="1">Uncharacterized protein</fullName>
    </submittedName>
</protein>
<proteinExistence type="predicted"/>
<dbReference type="AlphaFoldDB" id="M8AFH4"/>
<sequence>MAAWVGAVKQLSQESLPDLLLGQHTPADGSSAPAAQRCHVHGSLRAAMWLTLGGAKLRGHPWRRVPEREKARGEMAKFLFAVICSLPYADDGKLSLCRLPRQNADGKESNDGKSPVCHSETSFP</sequence>